<gene>
    <name evidence="2" type="ORF">PACLA_8A072818</name>
</gene>
<organism evidence="2 3">
    <name type="scientific">Paramuricea clavata</name>
    <name type="common">Red gorgonian</name>
    <name type="synonym">Violescent sea-whip</name>
    <dbReference type="NCBI Taxonomy" id="317549"/>
    <lineage>
        <taxon>Eukaryota</taxon>
        <taxon>Metazoa</taxon>
        <taxon>Cnidaria</taxon>
        <taxon>Anthozoa</taxon>
        <taxon>Octocorallia</taxon>
        <taxon>Malacalcyonacea</taxon>
        <taxon>Plexauridae</taxon>
        <taxon>Paramuricea</taxon>
    </lineage>
</organism>
<evidence type="ECO:0000313" key="3">
    <source>
        <dbReference type="Proteomes" id="UP001152795"/>
    </source>
</evidence>
<evidence type="ECO:0000259" key="1">
    <source>
        <dbReference type="Pfam" id="PF21788"/>
    </source>
</evidence>
<accession>A0A7D9HAR2</accession>
<evidence type="ECO:0000313" key="2">
    <source>
        <dbReference type="EMBL" id="CAB3977284.1"/>
    </source>
</evidence>
<name>A0A7D9HAR2_PARCT</name>
<dbReference type="EMBL" id="CACRXK020000040">
    <property type="protein sequence ID" value="CAB3977284.1"/>
    <property type="molecule type" value="Genomic_DNA"/>
</dbReference>
<sequence length="113" mass="13042">MEVKLAVQVLSKSVAIALRESGKEDVTGTAQFCEMMNGFFDCTNVRSLIEHIRKNNSFIMPYKSPVDEQLTWLIERCFPHYLESCKQITLTHEGEYTPNARHKMFISSQHMKA</sequence>
<proteinExistence type="predicted"/>
<feature type="domain" description="Transposable element P transposase-like GTP-binding insertion" evidence="1">
    <location>
        <begin position="1"/>
        <end position="51"/>
    </location>
</feature>
<dbReference type="InterPro" id="IPR048366">
    <property type="entry name" value="TNP-like_GBD"/>
</dbReference>
<reference evidence="2" key="1">
    <citation type="submission" date="2020-04" db="EMBL/GenBank/DDBJ databases">
        <authorList>
            <person name="Alioto T."/>
            <person name="Alioto T."/>
            <person name="Gomez Garrido J."/>
        </authorList>
    </citation>
    <scope>NUCLEOTIDE SEQUENCE</scope>
    <source>
        <strain evidence="2">A484AB</strain>
    </source>
</reference>
<dbReference type="Proteomes" id="UP001152795">
    <property type="component" value="Unassembled WGS sequence"/>
</dbReference>
<keyword evidence="3" id="KW-1185">Reference proteome</keyword>
<dbReference type="Pfam" id="PF21788">
    <property type="entry name" value="TNP-like_GBD"/>
    <property type="match status" value="1"/>
</dbReference>
<comment type="caution">
    <text evidence="2">The sequence shown here is derived from an EMBL/GenBank/DDBJ whole genome shotgun (WGS) entry which is preliminary data.</text>
</comment>
<protein>
    <recommendedName>
        <fullName evidence="1">Transposable element P transposase-like GTP-binding insertion domain-containing protein</fullName>
    </recommendedName>
</protein>
<dbReference type="AlphaFoldDB" id="A0A7D9HAR2"/>